<dbReference type="PANTHER" id="PTHR45737:SF6">
    <property type="entry name" value="VON WILLEBRAND FACTOR A DOMAIN-CONTAINING PROTEIN 5A"/>
    <property type="match status" value="1"/>
</dbReference>
<dbReference type="InterPro" id="IPR002035">
    <property type="entry name" value="VWF_A"/>
</dbReference>
<evidence type="ECO:0000259" key="1">
    <source>
        <dbReference type="PROSITE" id="PS50234"/>
    </source>
</evidence>
<dbReference type="SMART" id="SM00609">
    <property type="entry name" value="VIT"/>
    <property type="match status" value="1"/>
</dbReference>
<reference evidence="3 4" key="1">
    <citation type="journal article" date="2023" name="BMC Biol.">
        <title>The compact genome of the sponge Oopsacas minuta (Hexactinellida) is lacking key metazoan core genes.</title>
        <authorList>
            <person name="Santini S."/>
            <person name="Schenkelaars Q."/>
            <person name="Jourda C."/>
            <person name="Duchesne M."/>
            <person name="Belahbib H."/>
            <person name="Rocher C."/>
            <person name="Selva M."/>
            <person name="Riesgo A."/>
            <person name="Vervoort M."/>
            <person name="Leys S.P."/>
            <person name="Kodjabachian L."/>
            <person name="Le Bivic A."/>
            <person name="Borchiellini C."/>
            <person name="Claverie J.M."/>
            <person name="Renard E."/>
        </authorList>
    </citation>
    <scope>NUCLEOTIDE SEQUENCE [LARGE SCALE GENOMIC DNA]</scope>
    <source>
        <strain evidence="3">SPO-2</strain>
    </source>
</reference>
<protein>
    <submittedName>
        <fullName evidence="3">von Willebrand domain-containing protein</fullName>
    </submittedName>
</protein>
<dbReference type="Pfam" id="PF08487">
    <property type="entry name" value="VIT"/>
    <property type="match status" value="1"/>
</dbReference>
<dbReference type="Pfam" id="PF13768">
    <property type="entry name" value="VWA_3"/>
    <property type="match status" value="1"/>
</dbReference>
<dbReference type="PROSITE" id="PS51468">
    <property type="entry name" value="VIT"/>
    <property type="match status" value="1"/>
</dbReference>
<evidence type="ECO:0000259" key="2">
    <source>
        <dbReference type="PROSITE" id="PS51468"/>
    </source>
</evidence>
<feature type="domain" description="VWFA" evidence="1">
    <location>
        <begin position="264"/>
        <end position="432"/>
    </location>
</feature>
<dbReference type="Gene3D" id="3.40.50.410">
    <property type="entry name" value="von Willebrand factor, type A domain"/>
    <property type="match status" value="1"/>
</dbReference>
<dbReference type="Proteomes" id="UP001165289">
    <property type="component" value="Unassembled WGS sequence"/>
</dbReference>
<gene>
    <name evidence="3" type="ORF">LOD99_8381</name>
</gene>
<evidence type="ECO:0000313" key="4">
    <source>
        <dbReference type="Proteomes" id="UP001165289"/>
    </source>
</evidence>
<comment type="caution">
    <text evidence="3">The sequence shown here is derived from an EMBL/GenBank/DDBJ whole genome shotgun (WGS) entry which is preliminary data.</text>
</comment>
<feature type="domain" description="VIT" evidence="2">
    <location>
        <begin position="1"/>
        <end position="126"/>
    </location>
</feature>
<organism evidence="3 4">
    <name type="scientific">Oopsacas minuta</name>
    <dbReference type="NCBI Taxonomy" id="111878"/>
    <lineage>
        <taxon>Eukaryota</taxon>
        <taxon>Metazoa</taxon>
        <taxon>Porifera</taxon>
        <taxon>Hexactinellida</taxon>
        <taxon>Hexasterophora</taxon>
        <taxon>Lyssacinosida</taxon>
        <taxon>Leucopsacidae</taxon>
        <taxon>Oopsacas</taxon>
    </lineage>
</organism>
<dbReference type="SUPFAM" id="SSF53300">
    <property type="entry name" value="vWA-like"/>
    <property type="match status" value="1"/>
</dbReference>
<dbReference type="InterPro" id="IPR036465">
    <property type="entry name" value="vWFA_dom_sf"/>
</dbReference>
<accession>A0AAV7JGM1</accession>
<keyword evidence="4" id="KW-1185">Reference proteome</keyword>
<sequence length="929" mass="103338">MSMLQTDKGFEVPLTSISADIHITDYSASVTLTQTYNNSSTEPIEANYHFPITDSSAITGFTAKINDKIIRAEVKENEEAKEIYDDSISSGHGAYLLQQTSDDMFTMSVGNLPPKTEVTIEISYICELAGSGKEQSPHVLFNIPTTIMKPYTPPNSSVSTPGPDFQHSKVTYTFNARVKAQMHCKIDKVHCNTHDCNVNYTSPHEVEVSVKKRSQNVVNKGYSLEIYLKEPHKPRIWSEKRPDNSVALMLVAYPNIQYKELTTEIIFVVDRSGSMGGKSILEARAALKTCLELLPPSVLFNIIGFGSDFISLFKSSQRADKSWLKRAIDHAKKIGANLGGTDILPPFKHIYAQKLIPGTPRNIFVLTDGGVGNTEEVKTTVHQNSNSTRVFSFGIGQGVSEALVKGIARLGKGKAVFIRDVTDMKGIISSQLQAALQPAMTDTQIKFTGVDINQIAPSTLPPIFNLEQYIVYAFSEPNFTGNLDNIQVTLSAIDPNKKEVEYKVKLSAATNMYTKSSDQIIQKLAARALIQEMEEMSLTAKPDLVLNLKKKVIELGLAYSLATKYNSFVAVEERDTSSVQQAPMKKVDVPLPIPSGSQMKCKAKQVGGFSHKVDSSLFKFTSIRSNYPGILTRYQSAKLLQEFKSASPKRGSSNEIDLPSKFHKNCSYNLRDFPFRNMLETSIGMPLAKSPPSLSDPCIQFALRGAVIDSNNYTCWLDVSIAFMISIRPLKECLLTFKSDVNASILLTQLSIVIDVWVNQDNSSLKWRKILKEEYQKLMDILKAIGYSFTRECSPCDFIQLVREEISKVGDYPCLCYSSMEDFTRNLSSANYVIIKNTDQFPKVLPQGWKLSSLINMSSVDCRGDSMFCGHFSLFSFDNSPPGFVIYDSMLTLSPGNYQGGFVSKENSVYSTVIDEVMDNVVLYCLMQK</sequence>
<dbReference type="PANTHER" id="PTHR45737">
    <property type="entry name" value="VON WILLEBRAND FACTOR A DOMAIN-CONTAINING PROTEIN 5A"/>
    <property type="match status" value="1"/>
</dbReference>
<proteinExistence type="predicted"/>
<evidence type="ECO:0000313" key="3">
    <source>
        <dbReference type="EMBL" id="KAI6647920.1"/>
    </source>
</evidence>
<dbReference type="PROSITE" id="PS50234">
    <property type="entry name" value="VWFA"/>
    <property type="match status" value="1"/>
</dbReference>
<dbReference type="AlphaFoldDB" id="A0AAV7JGM1"/>
<dbReference type="SMART" id="SM00327">
    <property type="entry name" value="VWA"/>
    <property type="match status" value="1"/>
</dbReference>
<name>A0AAV7JGM1_9METZ</name>
<dbReference type="EMBL" id="JAKMXF010000335">
    <property type="protein sequence ID" value="KAI6647920.1"/>
    <property type="molecule type" value="Genomic_DNA"/>
</dbReference>
<dbReference type="InterPro" id="IPR013694">
    <property type="entry name" value="VIT"/>
</dbReference>